<gene>
    <name evidence="2" type="ORF">D0T11_17855</name>
</gene>
<evidence type="ECO:0000256" key="1">
    <source>
        <dbReference type="SAM" id="MobiDB-lite"/>
    </source>
</evidence>
<accession>A0A418QNX3</accession>
<dbReference type="RefSeq" id="WP_119657173.1">
    <property type="nucleotide sequence ID" value="NZ_JBHUOI010000084.1"/>
</dbReference>
<dbReference type="EMBL" id="QYCN01000035">
    <property type="protein sequence ID" value="RIY06893.1"/>
    <property type="molecule type" value="Genomic_DNA"/>
</dbReference>
<dbReference type="AlphaFoldDB" id="A0A418QNX3"/>
<dbReference type="OrthoDB" id="878825at2"/>
<proteinExistence type="predicted"/>
<feature type="region of interest" description="Disordered" evidence="1">
    <location>
        <begin position="75"/>
        <end position="105"/>
    </location>
</feature>
<name>A0A418QNX3_9BACT</name>
<evidence type="ECO:0000313" key="3">
    <source>
        <dbReference type="Proteomes" id="UP000284250"/>
    </source>
</evidence>
<protein>
    <submittedName>
        <fullName evidence="2">XRE family transcriptional regulator</fullName>
    </submittedName>
</protein>
<sequence>MRQHIEAYVRPDGNRGLQVRELARATHVSAATLKLVLDRPELLAMNSLVGLAQLLTIPPAQLLIDVALQVSRQAAATPHQIGRKPSLRQRRTKPANAAQPATESVTAETLASVAATGAVASPSHQGPQASKATISRVGYATSGPSTVDFPEDLAVRVPYCEATFQQKALAVASLQQELKDHFPPLPLPRWATELDALHPDLWIEGQVVELDYADLTQLTQRLAMAPELPMIDPPVYNHRARYLARRQAEYTQQAIAALAELEQNPSAYGPDTRGLILKLAIGNGVVTEVLQAFGEADNYAQHPNQVPGGATVNERLFALHWQKIKASSFYPKDARQ</sequence>
<evidence type="ECO:0000313" key="2">
    <source>
        <dbReference type="EMBL" id="RIY06893.1"/>
    </source>
</evidence>
<dbReference type="Proteomes" id="UP000284250">
    <property type="component" value="Unassembled WGS sequence"/>
</dbReference>
<comment type="caution">
    <text evidence="2">The sequence shown here is derived from an EMBL/GenBank/DDBJ whole genome shotgun (WGS) entry which is preliminary data.</text>
</comment>
<keyword evidence="3" id="KW-1185">Reference proteome</keyword>
<organism evidence="2 3">
    <name type="scientific">Hymenobacter rubripertinctus</name>
    <dbReference type="NCBI Taxonomy" id="2029981"/>
    <lineage>
        <taxon>Bacteria</taxon>
        <taxon>Pseudomonadati</taxon>
        <taxon>Bacteroidota</taxon>
        <taxon>Cytophagia</taxon>
        <taxon>Cytophagales</taxon>
        <taxon>Hymenobacteraceae</taxon>
        <taxon>Hymenobacter</taxon>
    </lineage>
</organism>
<reference evidence="2 3" key="1">
    <citation type="submission" date="2019-01" db="EMBL/GenBank/DDBJ databases">
        <title>Hymenobacter humicola sp. nov., isolated from soils in Antarctica.</title>
        <authorList>
            <person name="Sedlacek I."/>
            <person name="Holochova P."/>
            <person name="Kralova S."/>
            <person name="Pantucek R."/>
            <person name="Stankova E."/>
            <person name="Vrbovska V."/>
            <person name="Kristofova L."/>
            <person name="Svec P."/>
            <person name="Busse H.-J."/>
        </authorList>
    </citation>
    <scope>NUCLEOTIDE SEQUENCE [LARGE SCALE GENOMIC DNA]</scope>
    <source>
        <strain evidence="2 3">CCM 8852</strain>
    </source>
</reference>
<feature type="compositionally biased region" description="Basic residues" evidence="1">
    <location>
        <begin position="81"/>
        <end position="93"/>
    </location>
</feature>